<accession>A0A168Q5D8</accession>
<feature type="transmembrane region" description="Helical" evidence="8">
    <location>
        <begin position="100"/>
        <end position="120"/>
    </location>
</feature>
<dbReference type="OMA" id="ETGWRWM"/>
<dbReference type="InterPro" id="IPR020846">
    <property type="entry name" value="MFS_dom"/>
</dbReference>
<keyword evidence="4 8" id="KW-0812">Transmembrane</keyword>
<dbReference type="Gene3D" id="1.20.1250.20">
    <property type="entry name" value="MFS general substrate transporter like domains"/>
    <property type="match status" value="2"/>
</dbReference>
<evidence type="ECO:0000313" key="11">
    <source>
        <dbReference type="Proteomes" id="UP000078561"/>
    </source>
</evidence>
<feature type="transmembrane region" description="Helical" evidence="8">
    <location>
        <begin position="273"/>
        <end position="293"/>
    </location>
</feature>
<keyword evidence="11" id="KW-1185">Reference proteome</keyword>
<dbReference type="PROSITE" id="PS00217">
    <property type="entry name" value="SUGAR_TRANSPORT_2"/>
    <property type="match status" value="1"/>
</dbReference>
<evidence type="ECO:0000256" key="5">
    <source>
        <dbReference type="ARBA" id="ARBA00022989"/>
    </source>
</evidence>
<feature type="transmembrane region" description="Helical" evidence="8">
    <location>
        <begin position="126"/>
        <end position="147"/>
    </location>
</feature>
<feature type="transmembrane region" description="Helical" evidence="8">
    <location>
        <begin position="73"/>
        <end position="93"/>
    </location>
</feature>
<dbReference type="InParanoid" id="A0A168Q5D8"/>
<dbReference type="OrthoDB" id="508119at2759"/>
<dbReference type="SUPFAM" id="SSF103473">
    <property type="entry name" value="MFS general substrate transporter"/>
    <property type="match status" value="1"/>
</dbReference>
<sequence>MSLTKKEEEPRLEEVTNDPLPSMESGKATFFVYVLVFCVCVGGFLFGYDTGVISGALTPIQQEFDLQPVHKELVVGATTFGAIFGGFFAGVFSDSLGRKLLILFSSVVFIAGALLLALAPNFACLLVGRLVVGVGVGVASMIVPVFVSEIAPKNIRGRLTTLNTLVITFGQVIAYVINIAFANVDQGWRYMFGLAGVPALFQLVVMPFLPESPRHLVITGQKEKARKVIRQIYGDSVDDPFIDNEINLIANDIDISHAGSFKDFRLSEHYKPLIIACILQAAQQLSGFNAAMYYAATILQMAGFRSNQDSTSVAIIVAVTNMVFTMVAVLVIDRVGRRRMLVVTILTMIVGLIALGATFGVQQDFMPKQATCGGYATQCARCVVDDKCAWSASQNTCVTKDGHDAADIFASATGCPARGNDKAITGVLITALIVYVGSYALGLGYAPWLIQSEIFTTAMRGKANGISTAVNWICNLIISTTFLSMTDAVSAGGTYFFYAGLSLVLYVLIYLLVPETANRTLEEVHQGFMKKRRLE</sequence>
<feature type="transmembrane region" description="Helical" evidence="8">
    <location>
        <begin position="469"/>
        <end position="489"/>
    </location>
</feature>
<dbReference type="PANTHER" id="PTHR48020">
    <property type="entry name" value="PROTON MYO-INOSITOL COTRANSPORTER"/>
    <property type="match status" value="1"/>
</dbReference>
<comment type="subcellular location">
    <subcellularLocation>
        <location evidence="1">Membrane</location>
        <topology evidence="1">Multi-pass membrane protein</topology>
    </subcellularLocation>
</comment>
<gene>
    <name evidence="10" type="primary">ABSGL_09412.1 scaffold 11253</name>
</gene>
<feature type="domain" description="Major facilitator superfamily (MFS) profile" evidence="9">
    <location>
        <begin position="35"/>
        <end position="517"/>
    </location>
</feature>
<dbReference type="InterPro" id="IPR003663">
    <property type="entry name" value="Sugar/inositol_transpt"/>
</dbReference>
<dbReference type="Proteomes" id="UP000078561">
    <property type="component" value="Unassembled WGS sequence"/>
</dbReference>
<proteinExistence type="inferred from homology"/>
<dbReference type="AlphaFoldDB" id="A0A168Q5D8"/>
<dbReference type="PANTHER" id="PTHR48020:SF12">
    <property type="entry name" value="PROTON MYO-INOSITOL COTRANSPORTER"/>
    <property type="match status" value="1"/>
</dbReference>
<dbReference type="EMBL" id="LT554210">
    <property type="protein sequence ID" value="SAM03570.1"/>
    <property type="molecule type" value="Genomic_DNA"/>
</dbReference>
<evidence type="ECO:0000256" key="1">
    <source>
        <dbReference type="ARBA" id="ARBA00004141"/>
    </source>
</evidence>
<dbReference type="GO" id="GO:0015798">
    <property type="term" value="P:myo-inositol transport"/>
    <property type="evidence" value="ECO:0007669"/>
    <property type="project" value="UniProtKB-ARBA"/>
</dbReference>
<evidence type="ECO:0000256" key="4">
    <source>
        <dbReference type="ARBA" id="ARBA00022692"/>
    </source>
</evidence>
<feature type="transmembrane region" description="Helical" evidence="8">
    <location>
        <begin position="159"/>
        <end position="182"/>
    </location>
</feature>
<dbReference type="InterPro" id="IPR005829">
    <property type="entry name" value="Sugar_transporter_CS"/>
</dbReference>
<dbReference type="Pfam" id="PF00083">
    <property type="entry name" value="Sugar_tr"/>
    <property type="match status" value="2"/>
</dbReference>
<organism evidence="10">
    <name type="scientific">Absidia glauca</name>
    <name type="common">Pin mould</name>
    <dbReference type="NCBI Taxonomy" id="4829"/>
    <lineage>
        <taxon>Eukaryota</taxon>
        <taxon>Fungi</taxon>
        <taxon>Fungi incertae sedis</taxon>
        <taxon>Mucoromycota</taxon>
        <taxon>Mucoromycotina</taxon>
        <taxon>Mucoromycetes</taxon>
        <taxon>Mucorales</taxon>
        <taxon>Cunninghamellaceae</taxon>
        <taxon>Absidia</taxon>
    </lineage>
</organism>
<evidence type="ECO:0000256" key="3">
    <source>
        <dbReference type="ARBA" id="ARBA00022448"/>
    </source>
</evidence>
<feature type="transmembrane region" description="Helical" evidence="8">
    <location>
        <begin position="423"/>
        <end position="448"/>
    </location>
</feature>
<dbReference type="PRINTS" id="PR00171">
    <property type="entry name" value="SUGRTRNSPORT"/>
</dbReference>
<feature type="transmembrane region" description="Helical" evidence="8">
    <location>
        <begin position="188"/>
        <end position="209"/>
    </location>
</feature>
<dbReference type="FunCoup" id="A0A168Q5D8">
    <property type="interactions" value="264"/>
</dbReference>
<protein>
    <recommendedName>
        <fullName evidence="9">Major facilitator superfamily (MFS) profile domain-containing protein</fullName>
    </recommendedName>
</protein>
<dbReference type="InterPro" id="IPR005828">
    <property type="entry name" value="MFS_sugar_transport-like"/>
</dbReference>
<dbReference type="GO" id="GO:0022857">
    <property type="term" value="F:transmembrane transporter activity"/>
    <property type="evidence" value="ECO:0007669"/>
    <property type="project" value="InterPro"/>
</dbReference>
<dbReference type="InterPro" id="IPR050814">
    <property type="entry name" value="Myo-inositol_Transporter"/>
</dbReference>
<evidence type="ECO:0000256" key="2">
    <source>
        <dbReference type="ARBA" id="ARBA00010992"/>
    </source>
</evidence>
<feature type="transmembrane region" description="Helical" evidence="8">
    <location>
        <begin position="495"/>
        <end position="513"/>
    </location>
</feature>
<keyword evidence="5 8" id="KW-1133">Transmembrane helix</keyword>
<reference evidence="10" key="1">
    <citation type="submission" date="2016-04" db="EMBL/GenBank/DDBJ databases">
        <authorList>
            <person name="Evans L.H."/>
            <person name="Alamgir A."/>
            <person name="Owens N."/>
            <person name="Weber N.D."/>
            <person name="Virtaneva K."/>
            <person name="Barbian K."/>
            <person name="Babar A."/>
            <person name="Rosenke K."/>
        </authorList>
    </citation>
    <scope>NUCLEOTIDE SEQUENCE [LARGE SCALE GENOMIC DNA]</scope>
    <source>
        <strain evidence="10">CBS 101.48</strain>
    </source>
</reference>
<dbReference type="PROSITE" id="PS50850">
    <property type="entry name" value="MFS"/>
    <property type="match status" value="1"/>
</dbReference>
<feature type="transmembrane region" description="Helical" evidence="8">
    <location>
        <begin position="313"/>
        <end position="333"/>
    </location>
</feature>
<dbReference type="STRING" id="4829.A0A168Q5D8"/>
<comment type="similarity">
    <text evidence="2 7">Belongs to the major facilitator superfamily. Sugar transporter (TC 2.A.1.1) family.</text>
</comment>
<name>A0A168Q5D8_ABSGL</name>
<feature type="transmembrane region" description="Helical" evidence="8">
    <location>
        <begin position="340"/>
        <end position="361"/>
    </location>
</feature>
<dbReference type="NCBIfam" id="TIGR00879">
    <property type="entry name" value="SP"/>
    <property type="match status" value="1"/>
</dbReference>
<evidence type="ECO:0000256" key="7">
    <source>
        <dbReference type="RuleBase" id="RU003346"/>
    </source>
</evidence>
<dbReference type="InterPro" id="IPR036259">
    <property type="entry name" value="MFS_trans_sf"/>
</dbReference>
<dbReference type="GO" id="GO:0016020">
    <property type="term" value="C:membrane"/>
    <property type="evidence" value="ECO:0007669"/>
    <property type="project" value="UniProtKB-SubCell"/>
</dbReference>
<keyword evidence="3 7" id="KW-0813">Transport</keyword>
<evidence type="ECO:0000259" key="9">
    <source>
        <dbReference type="PROSITE" id="PS50850"/>
    </source>
</evidence>
<keyword evidence="6 8" id="KW-0472">Membrane</keyword>
<dbReference type="GO" id="GO:0015791">
    <property type="term" value="P:polyol transmembrane transport"/>
    <property type="evidence" value="ECO:0007669"/>
    <property type="project" value="UniProtKB-ARBA"/>
</dbReference>
<dbReference type="PROSITE" id="PS00216">
    <property type="entry name" value="SUGAR_TRANSPORT_1"/>
    <property type="match status" value="2"/>
</dbReference>
<evidence type="ECO:0000256" key="6">
    <source>
        <dbReference type="ARBA" id="ARBA00023136"/>
    </source>
</evidence>
<evidence type="ECO:0000313" key="10">
    <source>
        <dbReference type="EMBL" id="SAM03570.1"/>
    </source>
</evidence>
<evidence type="ECO:0000256" key="8">
    <source>
        <dbReference type="SAM" id="Phobius"/>
    </source>
</evidence>
<feature type="transmembrane region" description="Helical" evidence="8">
    <location>
        <begin position="30"/>
        <end position="48"/>
    </location>
</feature>